<organism evidence="1 2">
    <name type="scientific">Triplophysa rosa</name>
    <name type="common">Cave loach</name>
    <dbReference type="NCBI Taxonomy" id="992332"/>
    <lineage>
        <taxon>Eukaryota</taxon>
        <taxon>Metazoa</taxon>
        <taxon>Chordata</taxon>
        <taxon>Craniata</taxon>
        <taxon>Vertebrata</taxon>
        <taxon>Euteleostomi</taxon>
        <taxon>Actinopterygii</taxon>
        <taxon>Neopterygii</taxon>
        <taxon>Teleostei</taxon>
        <taxon>Ostariophysi</taxon>
        <taxon>Cypriniformes</taxon>
        <taxon>Nemacheilidae</taxon>
        <taxon>Triplophysa</taxon>
    </lineage>
</organism>
<gene>
    <name evidence="1" type="ORF">IRJ41_021291</name>
</gene>
<dbReference type="PANTHER" id="PTHR34258">
    <property type="entry name" value="ARMADILLO-LIKE HELICAL DOMAIN CONTAINING PROTEIN 1"/>
    <property type="match status" value="1"/>
</dbReference>
<keyword evidence="2" id="KW-1185">Reference proteome</keyword>
<dbReference type="SUPFAM" id="SSF48371">
    <property type="entry name" value="ARM repeat"/>
    <property type="match status" value="1"/>
</dbReference>
<dbReference type="EMBL" id="JAFHDT010000017">
    <property type="protein sequence ID" value="KAI7798033.1"/>
    <property type="molecule type" value="Genomic_DNA"/>
</dbReference>
<dbReference type="InterPro" id="IPR011989">
    <property type="entry name" value="ARM-like"/>
</dbReference>
<comment type="caution">
    <text evidence="1">The sequence shown here is derived from an EMBL/GenBank/DDBJ whole genome shotgun (WGS) entry which is preliminary data.</text>
</comment>
<name>A0A9W7WHU5_TRIRA</name>
<evidence type="ECO:0000313" key="2">
    <source>
        <dbReference type="Proteomes" id="UP001059041"/>
    </source>
</evidence>
<dbReference type="Pfam" id="PF17741">
    <property type="entry name" value="DUF5578"/>
    <property type="match status" value="1"/>
</dbReference>
<dbReference type="PANTHER" id="PTHR34258:SF1">
    <property type="entry name" value="ARMADILLO-LIKE HELICAL DOMAIN CONTAINING PROTEIN 1"/>
    <property type="match status" value="1"/>
</dbReference>
<proteinExistence type="predicted"/>
<dbReference type="InterPro" id="IPR041090">
    <property type="entry name" value="DUF5578"/>
</dbReference>
<dbReference type="InterPro" id="IPR016024">
    <property type="entry name" value="ARM-type_fold"/>
</dbReference>
<protein>
    <recommendedName>
        <fullName evidence="3">Armadillo-like helical domain containing protein 1</fullName>
    </recommendedName>
</protein>
<dbReference type="Proteomes" id="UP001059041">
    <property type="component" value="Linkage Group LG17"/>
</dbReference>
<sequence>MKTPRVCTLKNEWKPVFSTEKAAVSQVMCFLREWDQGNKAARARMLSDFLTKNIGKTFHELELEFAQIASLFLARLTAWMRLTYMFGTCLNLQLRALGVFLSASSTHHYLMEFLEMGGVLTLLEILGQENLKDEDKTEALRLLQIIANAGPKYKELICESYGVKAVAECLAKSQAEGTQETAATLLESLAHGNYQNQVYKGLIALMTCTSPRAQKLVLQTLRILQPIVKTALHNIVEPLLCLLRSLHLEVQYEATELIKELMRYEVKSTLLRGLVALLKPSKQGISKHKIQEDPGMEKMSHPVFLQQAAAARTIRILTQSSEEISKDLLSLGVIHHLLYAMGNQQHPDAQRQASLALEHFVRMYPVVEEHVRRAMGTTLFESFMNNAECLYLNMDEIQANILLSNNTNVPCACYHNKTPSIHT</sequence>
<reference evidence="1" key="1">
    <citation type="submission" date="2021-02" db="EMBL/GenBank/DDBJ databases">
        <title>Comparative genomics reveals that relaxation of natural selection precedes convergent phenotypic evolution of cavefish.</title>
        <authorList>
            <person name="Peng Z."/>
        </authorList>
    </citation>
    <scope>NUCLEOTIDE SEQUENCE</scope>
    <source>
        <tissue evidence="1">Muscle</tissue>
    </source>
</reference>
<accession>A0A9W7WHU5</accession>
<dbReference type="Gene3D" id="1.25.10.10">
    <property type="entry name" value="Leucine-rich Repeat Variant"/>
    <property type="match status" value="1"/>
</dbReference>
<evidence type="ECO:0008006" key="3">
    <source>
        <dbReference type="Google" id="ProtNLM"/>
    </source>
</evidence>
<dbReference type="AlphaFoldDB" id="A0A9W7WHU5"/>
<evidence type="ECO:0000313" key="1">
    <source>
        <dbReference type="EMBL" id="KAI7798033.1"/>
    </source>
</evidence>